<evidence type="ECO:0000256" key="1">
    <source>
        <dbReference type="ARBA" id="ARBA00004496"/>
    </source>
</evidence>
<dbReference type="Gene3D" id="1.10.510.10">
    <property type="entry name" value="Transferase(Phosphotransferase) domain 1"/>
    <property type="match status" value="1"/>
</dbReference>
<evidence type="ECO:0000313" key="15">
    <source>
        <dbReference type="Proteomes" id="UP001634393"/>
    </source>
</evidence>
<protein>
    <recommendedName>
        <fullName evidence="13">Protein kinase domain-containing protein</fullName>
    </recommendedName>
</protein>
<evidence type="ECO:0000256" key="11">
    <source>
        <dbReference type="SAM" id="MobiDB-lite"/>
    </source>
</evidence>
<dbReference type="FunFam" id="1.10.510.10:FF:000142">
    <property type="entry name" value="Octicosapeptide/phox/Bem1p domain kinase superfamily protein"/>
    <property type="match status" value="1"/>
</dbReference>
<evidence type="ECO:0000256" key="4">
    <source>
        <dbReference type="ARBA" id="ARBA00022553"/>
    </source>
</evidence>
<evidence type="ECO:0000256" key="10">
    <source>
        <dbReference type="PROSITE-ProRule" id="PRU10141"/>
    </source>
</evidence>
<dbReference type="PANTHER" id="PTHR23257">
    <property type="entry name" value="SERINE-THREONINE PROTEIN KINASE"/>
    <property type="match status" value="1"/>
</dbReference>
<sequence>MYYVKFNERILKRSFCFAVWILVVLCGFCNLLTALWHQQSFPLKLHLEGFSNFNMEPLKNQNFVQLKSSELKNEDLGPESQVYKVDTSGHANANLKSPDISFSESKPVLNYSLQTGEEFSLEFMLDRVNPRKPFNPNISGDPSSTPVYSELKTILGISHPGAESSSDISMIATEEKSSREFDRRNSTLHGDKGNHGSSHSMQSVPHASSDYNSHRKLMYTSSGASDNIMKLKILLSFGGRILPRPSDGKLRYVGGETRMIRISKDITWQELWQKTISIYDETHMIKYQLPGEDLDALVSVSSDEDLLNMMEECNELEDGDGSKKLRMFLFSLRDLDDAHFGLANSDGDSEMKYVVAVNSMDFVSRKGSTLRGLASSSGNNLNELGTSNLERDSNRAATEFVGVSASNLAGFVVPSTITESSKPILGSSSNLYETGLHFYPGQNVHHDEDKQHPAQLEYGLHTSNYTLSEIALTQSSYGPILQQNGLEEKSLSGSDIQGMKVPEKEAKLKLDGSIQLESGSKQMWANEHFVPSQAYIGKPKVSFPVEESTTVVPKLDREISSMTSRSEGRPSEPVQVSKRFDAVKPSELPKYSGNEYSASSNAPDLESVNSESNTTDLSYFESSIQPQRIYYSERIPREPADSHGRISKSDDSHSSQFLVNQSRSDITQQDIVPGSVDKLQNGNVNNPTEQSNSIEKKFPLEPETLANGCRAPKLKQEDSIKVKDSMHENQVLMAEAEADLKIPEDTGKLSDDPMTLLDDRVGNHSIGNDAHEHPQPLTWSGTDVESNVGVPKHEQGDIVIDINDRFPRDLLSDIFSKAILSDGSSDIGPLPKDGAGLSVNLENHEPKHWSFFKRLAGDEFVRRDVSLIDQDHIFSSGLPGVEEEAPLAYDFVPLTRDGITPSGMGVQEHYGEHIQKDIHGGDGAASVALNFNTTQVKASEGMHYDDLMDNMRIGDPEYEDGNGDIGLPPLDLSLVDFDIDSLQIIGNADLEELRELGSGTFGTVYHGKWRGSDVAIKRIKRSCFTGRQSEQERLTIEFWREAEILSKLHHPNVVAFYGVVQDGPGGTLATVTEFMVDGSLRHVLLRKDRHLDRRKRLIIAMDAAFGMEYLHSKNIVHFDLKCDNLLVNLKDPSRPICKVGDFGLSKIKRNTLVSGGVRGTLPWMAPELLNGSSSKVSEKVDVFSFGIVLWEILTGEEPYTNMHYGAIIGGIVNNTLRPTIPSYCDPDWKRLMEECWAPNPAVRPSFTEIASRLRVMSASAQTRKASS</sequence>
<feature type="compositionally biased region" description="Basic and acidic residues" evidence="11">
    <location>
        <begin position="174"/>
        <end position="194"/>
    </location>
</feature>
<keyword evidence="6 10" id="KW-0547">Nucleotide-binding</keyword>
<keyword evidence="15" id="KW-1185">Reference proteome</keyword>
<dbReference type="InterPro" id="IPR017441">
    <property type="entry name" value="Protein_kinase_ATP_BS"/>
</dbReference>
<feature type="compositionally biased region" description="Polar residues" evidence="11">
    <location>
        <begin position="195"/>
        <end position="209"/>
    </location>
</feature>
<dbReference type="FunFam" id="3.30.200.20:FF:000081">
    <property type="entry name" value="Octicosapeptide/phox/Bem1p domain kinase superfamily protein"/>
    <property type="match status" value="1"/>
</dbReference>
<dbReference type="Pfam" id="PF07714">
    <property type="entry name" value="PK_Tyr_Ser-Thr"/>
    <property type="match status" value="1"/>
</dbReference>
<dbReference type="InterPro" id="IPR011009">
    <property type="entry name" value="Kinase-like_dom_sf"/>
</dbReference>
<dbReference type="Gene3D" id="3.30.200.20">
    <property type="entry name" value="Phosphorylase Kinase, domain 1"/>
    <property type="match status" value="1"/>
</dbReference>
<dbReference type="CDD" id="cd13999">
    <property type="entry name" value="STKc_MAP3K-like"/>
    <property type="match status" value="1"/>
</dbReference>
<comment type="subcellular location">
    <subcellularLocation>
        <location evidence="1">Cytoplasm</location>
    </subcellularLocation>
</comment>
<dbReference type="GO" id="GO:0005524">
    <property type="term" value="F:ATP binding"/>
    <property type="evidence" value="ECO:0007669"/>
    <property type="project" value="UniProtKB-UniRule"/>
</dbReference>
<feature type="compositionally biased region" description="Polar residues" evidence="11">
    <location>
        <begin position="678"/>
        <end position="693"/>
    </location>
</feature>
<evidence type="ECO:0000256" key="3">
    <source>
        <dbReference type="ARBA" id="ARBA00022527"/>
    </source>
</evidence>
<evidence type="ECO:0000256" key="2">
    <source>
        <dbReference type="ARBA" id="ARBA00022490"/>
    </source>
</evidence>
<dbReference type="EMBL" id="JBJXBP010000001">
    <property type="protein sequence ID" value="KAL3851020.1"/>
    <property type="molecule type" value="Genomic_DNA"/>
</dbReference>
<evidence type="ECO:0000256" key="6">
    <source>
        <dbReference type="ARBA" id="ARBA00022741"/>
    </source>
</evidence>
<evidence type="ECO:0000256" key="8">
    <source>
        <dbReference type="ARBA" id="ARBA00022840"/>
    </source>
</evidence>
<dbReference type="InterPro" id="IPR008271">
    <property type="entry name" value="Ser/Thr_kinase_AS"/>
</dbReference>
<dbReference type="Proteomes" id="UP001634393">
    <property type="component" value="Unassembled WGS sequence"/>
</dbReference>
<gene>
    <name evidence="14" type="ORF">ACJIZ3_012902</name>
</gene>
<evidence type="ECO:0000256" key="7">
    <source>
        <dbReference type="ARBA" id="ARBA00022777"/>
    </source>
</evidence>
<organism evidence="14 15">
    <name type="scientific">Penstemon smallii</name>
    <dbReference type="NCBI Taxonomy" id="265156"/>
    <lineage>
        <taxon>Eukaryota</taxon>
        <taxon>Viridiplantae</taxon>
        <taxon>Streptophyta</taxon>
        <taxon>Embryophyta</taxon>
        <taxon>Tracheophyta</taxon>
        <taxon>Spermatophyta</taxon>
        <taxon>Magnoliopsida</taxon>
        <taxon>eudicotyledons</taxon>
        <taxon>Gunneridae</taxon>
        <taxon>Pentapetalae</taxon>
        <taxon>asterids</taxon>
        <taxon>lamiids</taxon>
        <taxon>Lamiales</taxon>
        <taxon>Plantaginaceae</taxon>
        <taxon>Cheloneae</taxon>
        <taxon>Penstemon</taxon>
    </lineage>
</organism>
<dbReference type="Pfam" id="PF00564">
    <property type="entry name" value="PB1"/>
    <property type="match status" value="1"/>
</dbReference>
<dbReference type="SUPFAM" id="SSF54277">
    <property type="entry name" value="CAD &amp; PB1 domains"/>
    <property type="match status" value="1"/>
</dbReference>
<feature type="binding site" evidence="10">
    <location>
        <position position="1017"/>
    </location>
    <ligand>
        <name>ATP</name>
        <dbReference type="ChEBI" id="CHEBI:30616"/>
    </ligand>
</feature>
<dbReference type="PRINTS" id="PR00109">
    <property type="entry name" value="TYRKINASE"/>
</dbReference>
<keyword evidence="9" id="KW-0927">Auxin signaling pathway</keyword>
<dbReference type="PROSITE" id="PS00108">
    <property type="entry name" value="PROTEIN_KINASE_ST"/>
    <property type="match status" value="1"/>
</dbReference>
<dbReference type="AlphaFoldDB" id="A0ABD3URW3"/>
<dbReference type="Gene3D" id="3.10.20.90">
    <property type="entry name" value="Phosphatidylinositol 3-kinase Catalytic Subunit, Chain A, domain 1"/>
    <property type="match status" value="1"/>
</dbReference>
<dbReference type="InterPro" id="IPR000270">
    <property type="entry name" value="PB1_dom"/>
</dbReference>
<evidence type="ECO:0000256" key="9">
    <source>
        <dbReference type="ARBA" id="ARBA00023294"/>
    </source>
</evidence>
<reference evidence="14 15" key="1">
    <citation type="submission" date="2024-12" db="EMBL/GenBank/DDBJ databases">
        <title>The unique morphological basis and parallel evolutionary history of personate flowers in Penstemon.</title>
        <authorList>
            <person name="Depatie T.H."/>
            <person name="Wessinger C.A."/>
        </authorList>
    </citation>
    <scope>NUCLEOTIDE SEQUENCE [LARGE SCALE GENOMIC DNA]</scope>
    <source>
        <strain evidence="14">WTNN_2</strain>
        <tissue evidence="14">Leaf</tissue>
    </source>
</reference>
<keyword evidence="12" id="KW-1133">Transmembrane helix</keyword>
<dbReference type="PROSITE" id="PS50011">
    <property type="entry name" value="PROTEIN_KINASE_DOM"/>
    <property type="match status" value="1"/>
</dbReference>
<accession>A0ABD3URW3</accession>
<evidence type="ECO:0000313" key="14">
    <source>
        <dbReference type="EMBL" id="KAL3851020.1"/>
    </source>
</evidence>
<feature type="region of interest" description="Disordered" evidence="11">
    <location>
        <begin position="674"/>
        <end position="693"/>
    </location>
</feature>
<dbReference type="GO" id="GO:0009734">
    <property type="term" value="P:auxin-activated signaling pathway"/>
    <property type="evidence" value="ECO:0007669"/>
    <property type="project" value="UniProtKB-KW"/>
</dbReference>
<proteinExistence type="predicted"/>
<dbReference type="InterPro" id="IPR050167">
    <property type="entry name" value="Ser_Thr_protein_kinase"/>
</dbReference>
<keyword evidence="8 10" id="KW-0067">ATP-binding</keyword>
<dbReference type="CDD" id="cd06410">
    <property type="entry name" value="PB1_UP2"/>
    <property type="match status" value="1"/>
</dbReference>
<feature type="transmembrane region" description="Helical" evidence="12">
    <location>
        <begin position="15"/>
        <end position="36"/>
    </location>
</feature>
<feature type="region of interest" description="Disordered" evidence="11">
    <location>
        <begin position="557"/>
        <end position="614"/>
    </location>
</feature>
<feature type="region of interest" description="Disordered" evidence="11">
    <location>
        <begin position="174"/>
        <end position="209"/>
    </location>
</feature>
<dbReference type="SMART" id="SM00220">
    <property type="entry name" value="S_TKc"/>
    <property type="match status" value="1"/>
</dbReference>
<keyword evidence="7" id="KW-0418">Kinase</keyword>
<comment type="caution">
    <text evidence="14">The sequence shown here is derived from an EMBL/GenBank/DDBJ whole genome shotgun (WGS) entry which is preliminary data.</text>
</comment>
<dbReference type="InterPro" id="IPR001245">
    <property type="entry name" value="Ser-Thr/Tyr_kinase_cat_dom"/>
</dbReference>
<feature type="compositionally biased region" description="Polar residues" evidence="11">
    <location>
        <begin position="594"/>
        <end position="614"/>
    </location>
</feature>
<keyword evidence="5" id="KW-0808">Transferase</keyword>
<dbReference type="InterPro" id="IPR000719">
    <property type="entry name" value="Prot_kinase_dom"/>
</dbReference>
<evidence type="ECO:0000256" key="5">
    <source>
        <dbReference type="ARBA" id="ARBA00022679"/>
    </source>
</evidence>
<keyword evidence="2" id="KW-0963">Cytoplasm</keyword>
<dbReference type="PANTHER" id="PTHR23257:SF938">
    <property type="entry name" value="OCTICOSAPEPTIDE_PHOX_BEM1P_ PROTEIN KINASE"/>
    <property type="match status" value="1"/>
</dbReference>
<keyword evidence="3" id="KW-0723">Serine/threonine-protein kinase</keyword>
<keyword evidence="12" id="KW-0472">Membrane</keyword>
<evidence type="ECO:0000259" key="13">
    <source>
        <dbReference type="PROSITE" id="PS50011"/>
    </source>
</evidence>
<dbReference type="SMART" id="SM00666">
    <property type="entry name" value="PB1"/>
    <property type="match status" value="1"/>
</dbReference>
<dbReference type="PROSITE" id="PS00107">
    <property type="entry name" value="PROTEIN_KINASE_ATP"/>
    <property type="match status" value="1"/>
</dbReference>
<dbReference type="GO" id="GO:0004674">
    <property type="term" value="F:protein serine/threonine kinase activity"/>
    <property type="evidence" value="ECO:0007669"/>
    <property type="project" value="UniProtKB-KW"/>
</dbReference>
<keyword evidence="4" id="KW-0597">Phosphoprotein</keyword>
<evidence type="ECO:0000256" key="12">
    <source>
        <dbReference type="SAM" id="Phobius"/>
    </source>
</evidence>
<name>A0ABD3URW3_9LAMI</name>
<feature type="domain" description="Protein kinase" evidence="13">
    <location>
        <begin position="990"/>
        <end position="1255"/>
    </location>
</feature>
<dbReference type="GO" id="GO:0005737">
    <property type="term" value="C:cytoplasm"/>
    <property type="evidence" value="ECO:0007669"/>
    <property type="project" value="UniProtKB-SubCell"/>
</dbReference>
<keyword evidence="12" id="KW-0812">Transmembrane</keyword>
<dbReference type="GO" id="GO:0010928">
    <property type="term" value="P:regulation of auxin mediated signaling pathway"/>
    <property type="evidence" value="ECO:0007669"/>
    <property type="project" value="UniProtKB-ARBA"/>
</dbReference>
<dbReference type="SUPFAM" id="SSF56112">
    <property type="entry name" value="Protein kinase-like (PK-like)"/>
    <property type="match status" value="1"/>
</dbReference>
<dbReference type="FunFam" id="3.10.20.90:FF:000058">
    <property type="entry name" value="Octicosapeptide/phox/Bem1p domain kinase superfamily protein"/>
    <property type="match status" value="1"/>
</dbReference>